<gene>
    <name evidence="2" type="ORF">NTEN_LOCUS185</name>
</gene>
<dbReference type="AlphaFoldDB" id="A0A6H5FTY1"/>
<accession>A0A6H5FTY1</accession>
<dbReference type="EMBL" id="CADCXU010000242">
    <property type="protein sequence ID" value="CAA9993198.1"/>
    <property type="molecule type" value="Genomic_DNA"/>
</dbReference>
<feature type="transmembrane region" description="Helical" evidence="1">
    <location>
        <begin position="106"/>
        <end position="126"/>
    </location>
</feature>
<sequence length="151" mass="17438">CSVCWKVTARYGLHNRRTSLRWERRASINFTGTGSIEVFHPPFSMSTRQSLAEEGMQHHRSHLRQSPPPTLSDPLVSLIIKASAYRAGDPRFESCRRAKFSNLISFSLNLCLISCHLIFAIQLFVLGELLQEDVRNFLLRKINEYSMYHLN</sequence>
<organism evidence="2 3">
    <name type="scientific">Nesidiocoris tenuis</name>
    <dbReference type="NCBI Taxonomy" id="355587"/>
    <lineage>
        <taxon>Eukaryota</taxon>
        <taxon>Metazoa</taxon>
        <taxon>Ecdysozoa</taxon>
        <taxon>Arthropoda</taxon>
        <taxon>Hexapoda</taxon>
        <taxon>Insecta</taxon>
        <taxon>Pterygota</taxon>
        <taxon>Neoptera</taxon>
        <taxon>Paraneoptera</taxon>
        <taxon>Hemiptera</taxon>
        <taxon>Heteroptera</taxon>
        <taxon>Panheteroptera</taxon>
        <taxon>Cimicomorpha</taxon>
        <taxon>Miridae</taxon>
        <taxon>Dicyphina</taxon>
        <taxon>Nesidiocoris</taxon>
    </lineage>
</organism>
<keyword evidence="1" id="KW-0812">Transmembrane</keyword>
<keyword evidence="1" id="KW-0472">Membrane</keyword>
<evidence type="ECO:0000313" key="2">
    <source>
        <dbReference type="EMBL" id="CAA9993198.1"/>
    </source>
</evidence>
<keyword evidence="1" id="KW-1133">Transmembrane helix</keyword>
<proteinExistence type="predicted"/>
<dbReference type="Proteomes" id="UP000479000">
    <property type="component" value="Unassembled WGS sequence"/>
</dbReference>
<evidence type="ECO:0000256" key="1">
    <source>
        <dbReference type="SAM" id="Phobius"/>
    </source>
</evidence>
<protein>
    <submittedName>
        <fullName evidence="2">Uncharacterized protein</fullName>
    </submittedName>
</protein>
<evidence type="ECO:0000313" key="3">
    <source>
        <dbReference type="Proteomes" id="UP000479000"/>
    </source>
</evidence>
<keyword evidence="3" id="KW-1185">Reference proteome</keyword>
<feature type="non-terminal residue" evidence="2">
    <location>
        <position position="1"/>
    </location>
</feature>
<reference evidence="2 3" key="1">
    <citation type="submission" date="2020-02" db="EMBL/GenBank/DDBJ databases">
        <authorList>
            <person name="Ferguson B K."/>
        </authorList>
    </citation>
    <scope>NUCLEOTIDE SEQUENCE [LARGE SCALE GENOMIC DNA]</scope>
</reference>
<name>A0A6H5FTY1_9HEMI</name>